<keyword evidence="2" id="KW-1133">Transmembrane helix</keyword>
<gene>
    <name evidence="3" type="ORF">CHS0354_039076</name>
</gene>
<evidence type="ECO:0000256" key="2">
    <source>
        <dbReference type="SAM" id="Phobius"/>
    </source>
</evidence>
<dbReference type="AlphaFoldDB" id="A0AAE0VV97"/>
<keyword evidence="4" id="KW-1185">Reference proteome</keyword>
<protein>
    <submittedName>
        <fullName evidence="3">Uncharacterized protein</fullName>
    </submittedName>
</protein>
<feature type="compositionally biased region" description="Polar residues" evidence="1">
    <location>
        <begin position="56"/>
        <end position="72"/>
    </location>
</feature>
<feature type="region of interest" description="Disordered" evidence="1">
    <location>
        <begin position="46"/>
        <end position="80"/>
    </location>
</feature>
<evidence type="ECO:0000313" key="4">
    <source>
        <dbReference type="Proteomes" id="UP001195483"/>
    </source>
</evidence>
<comment type="caution">
    <text evidence="3">The sequence shown here is derived from an EMBL/GenBank/DDBJ whole genome shotgun (WGS) entry which is preliminary data.</text>
</comment>
<proteinExistence type="predicted"/>
<keyword evidence="2" id="KW-0812">Transmembrane</keyword>
<feature type="non-terminal residue" evidence="3">
    <location>
        <position position="80"/>
    </location>
</feature>
<dbReference type="Proteomes" id="UP001195483">
    <property type="component" value="Unassembled WGS sequence"/>
</dbReference>
<reference evidence="3" key="2">
    <citation type="journal article" date="2021" name="Genome Biol. Evol.">
        <title>Developing a high-quality reference genome for a parasitic bivalve with doubly uniparental inheritance (Bivalvia: Unionida).</title>
        <authorList>
            <person name="Smith C.H."/>
        </authorList>
    </citation>
    <scope>NUCLEOTIDE SEQUENCE</scope>
    <source>
        <strain evidence="3">CHS0354</strain>
        <tissue evidence="3">Mantle</tissue>
    </source>
</reference>
<reference evidence="3" key="3">
    <citation type="submission" date="2023-05" db="EMBL/GenBank/DDBJ databases">
        <authorList>
            <person name="Smith C.H."/>
        </authorList>
    </citation>
    <scope>NUCLEOTIDE SEQUENCE</scope>
    <source>
        <strain evidence="3">CHS0354</strain>
        <tissue evidence="3">Mantle</tissue>
    </source>
</reference>
<reference evidence="3" key="1">
    <citation type="journal article" date="2021" name="Genome Biol. Evol.">
        <title>A High-Quality Reference Genome for a Parasitic Bivalve with Doubly Uniparental Inheritance (Bivalvia: Unionida).</title>
        <authorList>
            <person name="Smith C.H."/>
        </authorList>
    </citation>
    <scope>NUCLEOTIDE SEQUENCE</scope>
    <source>
        <strain evidence="3">CHS0354</strain>
    </source>
</reference>
<organism evidence="3 4">
    <name type="scientific">Potamilus streckersoni</name>
    <dbReference type="NCBI Taxonomy" id="2493646"/>
    <lineage>
        <taxon>Eukaryota</taxon>
        <taxon>Metazoa</taxon>
        <taxon>Spiralia</taxon>
        <taxon>Lophotrochozoa</taxon>
        <taxon>Mollusca</taxon>
        <taxon>Bivalvia</taxon>
        <taxon>Autobranchia</taxon>
        <taxon>Heteroconchia</taxon>
        <taxon>Palaeoheterodonta</taxon>
        <taxon>Unionida</taxon>
        <taxon>Unionoidea</taxon>
        <taxon>Unionidae</taxon>
        <taxon>Ambleminae</taxon>
        <taxon>Lampsilini</taxon>
        <taxon>Potamilus</taxon>
    </lineage>
</organism>
<name>A0AAE0VV97_9BIVA</name>
<evidence type="ECO:0000313" key="3">
    <source>
        <dbReference type="EMBL" id="KAK3590310.1"/>
    </source>
</evidence>
<feature type="transmembrane region" description="Helical" evidence="2">
    <location>
        <begin position="20"/>
        <end position="43"/>
    </location>
</feature>
<feature type="compositionally biased region" description="Basic and acidic residues" evidence="1">
    <location>
        <begin position="46"/>
        <end position="55"/>
    </location>
</feature>
<evidence type="ECO:0000256" key="1">
    <source>
        <dbReference type="SAM" id="MobiDB-lite"/>
    </source>
</evidence>
<sequence length="80" mass="8274">MDWDETLPDTSGIAQDTGVIGGGVAGVLLVLLCCCGIACRSLCKEHDDGSGRDTTHATQGMNIATISGSPEVNPTAEKRR</sequence>
<dbReference type="EMBL" id="JAEAOA010002275">
    <property type="protein sequence ID" value="KAK3590310.1"/>
    <property type="molecule type" value="Genomic_DNA"/>
</dbReference>
<keyword evidence="2" id="KW-0472">Membrane</keyword>
<accession>A0AAE0VV97</accession>